<evidence type="ECO:0000256" key="19">
    <source>
        <dbReference type="SAM" id="SignalP"/>
    </source>
</evidence>
<evidence type="ECO:0000259" key="20">
    <source>
        <dbReference type="Pfam" id="PF00361"/>
    </source>
</evidence>
<proteinExistence type="inferred from homology"/>
<evidence type="ECO:0000313" key="21">
    <source>
        <dbReference type="EMBL" id="QBZ37731.1"/>
    </source>
</evidence>
<dbReference type="GO" id="GO:0006120">
    <property type="term" value="P:mitochondrial electron transport, NADH to ubiquinone"/>
    <property type="evidence" value="ECO:0007669"/>
    <property type="project" value="InterPro"/>
</dbReference>
<dbReference type="GO" id="GO:0005743">
    <property type="term" value="C:mitochondrial inner membrane"/>
    <property type="evidence" value="ECO:0007669"/>
    <property type="project" value="UniProtKB-SubCell"/>
</dbReference>
<evidence type="ECO:0000256" key="15">
    <source>
        <dbReference type="ARBA" id="ARBA00023128"/>
    </source>
</evidence>
<feature type="transmembrane region" description="Helical" evidence="18">
    <location>
        <begin position="195"/>
        <end position="214"/>
    </location>
</feature>
<sequence>MNPSKLLFSATLMLGTLMSVSSTSWLSSWMGLEINLLSFIPLMINTKNTLSTEAALKYFLIQALASSIFLFTVILMHLNDMTLLLNQPLFLTLISSSLLLKMGAAPFHFWFPGTMEGLSWMNCLILMTWQKIAPFMLISYVITMNTFISMVVISSILIGSLGGLNQTSLRKVMAYSSITHSGWMLAALTTGENYWLLYFSIYTFLSSSIVTLFQSFQLYHINQNFLIKLPSSEKFWLFFLLLSLGGIPPFMGFMPKWFIIQSLANLDHLPLLTAMVITTLLTLFYYLRMAFTAFSLSSQEVSWFEILLKPNLSHLILMMLSTISTVGLPLCTLMFTML</sequence>
<keyword evidence="16 18" id="KW-0472">Membrane</keyword>
<feature type="transmembrane region" description="Helical" evidence="18">
    <location>
        <begin position="58"/>
        <end position="78"/>
    </location>
</feature>
<feature type="transmembrane region" description="Helical" evidence="18">
    <location>
        <begin position="235"/>
        <end position="259"/>
    </location>
</feature>
<name>A0A4D6DI53_9ORTH</name>
<comment type="function">
    <text evidence="1">Core subunit of the mitochondrial membrane respiratory chain NADH dehydrogenase (Complex I) that is believed to belong to the minimal assembly required for catalysis. Complex I functions in the transfer of electrons from NADH to the respiratory chain. The immediate electron acceptor for the enzyme is believed to be ubiquinone.</text>
</comment>
<evidence type="ECO:0000256" key="4">
    <source>
        <dbReference type="ARBA" id="ARBA00012944"/>
    </source>
</evidence>
<evidence type="ECO:0000256" key="17">
    <source>
        <dbReference type="ARBA" id="ARBA00049551"/>
    </source>
</evidence>
<organism evidence="21">
    <name type="scientific">Isophya major</name>
    <dbReference type="NCBI Taxonomy" id="1678042"/>
    <lineage>
        <taxon>Eukaryota</taxon>
        <taxon>Metazoa</taxon>
        <taxon>Ecdysozoa</taxon>
        <taxon>Arthropoda</taxon>
        <taxon>Hexapoda</taxon>
        <taxon>Insecta</taxon>
        <taxon>Pterygota</taxon>
        <taxon>Neoptera</taxon>
        <taxon>Polyneoptera</taxon>
        <taxon>Orthoptera</taxon>
        <taxon>Ensifera</taxon>
        <taxon>Tettigoniidea</taxon>
        <taxon>Tettigonioidea</taxon>
        <taxon>Tettigoniidae</taxon>
        <taxon>Phaneropterinae</taxon>
        <taxon>Barbitistini</taxon>
        <taxon>Isophya</taxon>
    </lineage>
</organism>
<keyword evidence="19" id="KW-0732">Signal</keyword>
<dbReference type="AlphaFoldDB" id="A0A4D6DI53"/>
<evidence type="ECO:0000256" key="18">
    <source>
        <dbReference type="RuleBase" id="RU003403"/>
    </source>
</evidence>
<keyword evidence="11 18" id="KW-0249">Electron transport</keyword>
<dbReference type="EC" id="7.1.1.2" evidence="4 18"/>
<evidence type="ECO:0000256" key="2">
    <source>
        <dbReference type="ARBA" id="ARBA00004448"/>
    </source>
</evidence>
<dbReference type="InterPro" id="IPR001750">
    <property type="entry name" value="ND/Mrp_TM"/>
</dbReference>
<dbReference type="PANTHER" id="PTHR46552:SF1">
    <property type="entry name" value="NADH-UBIQUINONE OXIDOREDUCTASE CHAIN 2"/>
    <property type="match status" value="1"/>
</dbReference>
<keyword evidence="7 18" id="KW-0679">Respiratory chain</keyword>
<comment type="subcellular location">
    <subcellularLocation>
        <location evidence="2 18">Mitochondrion inner membrane</location>
        <topology evidence="2 18">Multi-pass membrane protein</topology>
    </subcellularLocation>
</comment>
<keyword evidence="10 18" id="KW-1278">Translocase</keyword>
<evidence type="ECO:0000256" key="9">
    <source>
        <dbReference type="ARBA" id="ARBA00022792"/>
    </source>
</evidence>
<keyword evidence="9 18" id="KW-0999">Mitochondrion inner membrane</keyword>
<reference evidence="21" key="1">
    <citation type="journal article" date="2019" name="Int. J. Biol. Macromol.">
        <title>Phylomitogenomics of Phaneropteridae (Orthoptera): Combined data indicate a poorly conserved mitogenome.</title>
        <authorList>
            <person name="Ozturk P.N."/>
            <person name="Ciplak B."/>
        </authorList>
    </citation>
    <scope>NUCLEOTIDE SEQUENCE</scope>
    <source>
        <strain evidence="21">BCiplak-Turkiye</strain>
    </source>
</reference>
<dbReference type="RefSeq" id="YP_009647930.1">
    <property type="nucleotide sequence ID" value="NC_042666.1"/>
</dbReference>
<dbReference type="GO" id="GO:0008137">
    <property type="term" value="F:NADH dehydrogenase (ubiquinone) activity"/>
    <property type="evidence" value="ECO:0007669"/>
    <property type="project" value="UniProtKB-EC"/>
</dbReference>
<evidence type="ECO:0000256" key="8">
    <source>
        <dbReference type="ARBA" id="ARBA00022692"/>
    </source>
</evidence>
<dbReference type="PRINTS" id="PR01436">
    <property type="entry name" value="NADHDHGNASE2"/>
</dbReference>
<protein>
    <recommendedName>
        <fullName evidence="5 18">NADH-ubiquinone oxidoreductase chain 2</fullName>
        <ecNumber evidence="4 18">7.1.1.2</ecNumber>
    </recommendedName>
</protein>
<evidence type="ECO:0000256" key="5">
    <source>
        <dbReference type="ARBA" id="ARBA00021008"/>
    </source>
</evidence>
<dbReference type="PANTHER" id="PTHR46552">
    <property type="entry name" value="NADH-UBIQUINONE OXIDOREDUCTASE CHAIN 2"/>
    <property type="match status" value="1"/>
</dbReference>
<comment type="catalytic activity">
    <reaction evidence="17 18">
        <text>a ubiquinone + NADH + 5 H(+)(in) = a ubiquinol + NAD(+) + 4 H(+)(out)</text>
        <dbReference type="Rhea" id="RHEA:29091"/>
        <dbReference type="Rhea" id="RHEA-COMP:9565"/>
        <dbReference type="Rhea" id="RHEA-COMP:9566"/>
        <dbReference type="ChEBI" id="CHEBI:15378"/>
        <dbReference type="ChEBI" id="CHEBI:16389"/>
        <dbReference type="ChEBI" id="CHEBI:17976"/>
        <dbReference type="ChEBI" id="CHEBI:57540"/>
        <dbReference type="ChEBI" id="CHEBI:57945"/>
        <dbReference type="EC" id="7.1.1.2"/>
    </reaction>
</comment>
<evidence type="ECO:0000256" key="6">
    <source>
        <dbReference type="ARBA" id="ARBA00022448"/>
    </source>
</evidence>
<dbReference type="Pfam" id="PF00361">
    <property type="entry name" value="Proton_antipo_M"/>
    <property type="match status" value="1"/>
</dbReference>
<evidence type="ECO:0000256" key="16">
    <source>
        <dbReference type="ARBA" id="ARBA00023136"/>
    </source>
</evidence>
<comment type="similarity">
    <text evidence="3 18">Belongs to the complex I subunit 2 family.</text>
</comment>
<dbReference type="InterPro" id="IPR050175">
    <property type="entry name" value="Complex_I_Subunit_2"/>
</dbReference>
<evidence type="ECO:0000256" key="10">
    <source>
        <dbReference type="ARBA" id="ARBA00022967"/>
    </source>
</evidence>
<keyword evidence="12 18" id="KW-1133">Transmembrane helix</keyword>
<feature type="domain" description="NADH:quinone oxidoreductase/Mrp antiporter transmembrane" evidence="20">
    <location>
        <begin position="22"/>
        <end position="282"/>
    </location>
</feature>
<dbReference type="CTD" id="4536"/>
<comment type="function">
    <text evidence="18">Core subunit of the mitochondrial membrane respiratory chain NADH dehydrogenase (Complex I) which catalyzes electron transfer from NADH through the respiratory chain, using ubiquinone as an electron acceptor. Essential for the catalytic activity and assembly of complex I.</text>
</comment>
<evidence type="ECO:0000256" key="14">
    <source>
        <dbReference type="ARBA" id="ARBA00023075"/>
    </source>
</evidence>
<dbReference type="EMBL" id="MK759880">
    <property type="protein sequence ID" value="QBZ37731.1"/>
    <property type="molecule type" value="Genomic_DNA"/>
</dbReference>
<accession>A0A4D6DI53</accession>
<geneLocation type="mitochondrion" evidence="21"/>
<feature type="chain" id="PRO_5020027733" description="NADH-ubiquinone oxidoreductase chain 2" evidence="19">
    <location>
        <begin position="23"/>
        <end position="338"/>
    </location>
</feature>
<evidence type="ECO:0000256" key="7">
    <source>
        <dbReference type="ARBA" id="ARBA00022660"/>
    </source>
</evidence>
<feature type="transmembrane region" description="Helical" evidence="18">
    <location>
        <begin position="90"/>
        <end position="111"/>
    </location>
</feature>
<evidence type="ECO:0000256" key="13">
    <source>
        <dbReference type="ARBA" id="ARBA00023027"/>
    </source>
</evidence>
<keyword evidence="6" id="KW-0813">Transport</keyword>
<keyword evidence="14 18" id="KW-0830">Ubiquinone</keyword>
<evidence type="ECO:0000256" key="3">
    <source>
        <dbReference type="ARBA" id="ARBA00007012"/>
    </source>
</evidence>
<feature type="transmembrane region" description="Helical" evidence="18">
    <location>
        <begin position="147"/>
        <end position="165"/>
    </location>
</feature>
<feature type="signal peptide" evidence="19">
    <location>
        <begin position="1"/>
        <end position="22"/>
    </location>
</feature>
<gene>
    <name evidence="21" type="primary">ND2</name>
</gene>
<dbReference type="InterPro" id="IPR003917">
    <property type="entry name" value="NADH_UbQ_OxRdtase_chain2"/>
</dbReference>
<keyword evidence="13 18" id="KW-0520">NAD</keyword>
<evidence type="ECO:0000256" key="12">
    <source>
        <dbReference type="ARBA" id="ARBA00022989"/>
    </source>
</evidence>
<feature type="transmembrane region" description="Helical" evidence="18">
    <location>
        <begin position="271"/>
        <end position="291"/>
    </location>
</feature>
<dbReference type="GeneID" id="40492105"/>
<feature type="transmembrane region" description="Helical" evidence="18">
    <location>
        <begin position="312"/>
        <end position="335"/>
    </location>
</feature>
<keyword evidence="8 18" id="KW-0812">Transmembrane</keyword>
<evidence type="ECO:0000256" key="1">
    <source>
        <dbReference type="ARBA" id="ARBA00003257"/>
    </source>
</evidence>
<evidence type="ECO:0000256" key="11">
    <source>
        <dbReference type="ARBA" id="ARBA00022982"/>
    </source>
</evidence>
<keyword evidence="15 18" id="KW-0496">Mitochondrion</keyword>